<protein>
    <submittedName>
        <fullName evidence="3">Protein spdB</fullName>
    </submittedName>
</protein>
<keyword evidence="2" id="KW-0472">Membrane</keyword>
<dbReference type="EMBL" id="JBEZNA010000098">
    <property type="protein sequence ID" value="MEU9581059.1"/>
    <property type="molecule type" value="Genomic_DNA"/>
</dbReference>
<evidence type="ECO:0000256" key="1">
    <source>
        <dbReference type="SAM" id="MobiDB-lite"/>
    </source>
</evidence>
<dbReference type="Proteomes" id="UP001551584">
    <property type="component" value="Unassembled WGS sequence"/>
</dbReference>
<feature type="region of interest" description="Disordered" evidence="1">
    <location>
        <begin position="240"/>
        <end position="264"/>
    </location>
</feature>
<comment type="caution">
    <text evidence="3">The sequence shown here is derived from an EMBL/GenBank/DDBJ whole genome shotgun (WGS) entry which is preliminary data.</text>
</comment>
<organism evidence="3 4">
    <name type="scientific">Streptomyces chilikensis</name>
    <dbReference type="NCBI Taxonomy" id="1194079"/>
    <lineage>
        <taxon>Bacteria</taxon>
        <taxon>Bacillati</taxon>
        <taxon>Actinomycetota</taxon>
        <taxon>Actinomycetes</taxon>
        <taxon>Kitasatosporales</taxon>
        <taxon>Streptomycetaceae</taxon>
        <taxon>Streptomyces</taxon>
    </lineage>
</organism>
<keyword evidence="2" id="KW-0812">Transmembrane</keyword>
<dbReference type="RefSeq" id="WP_359277340.1">
    <property type="nucleotide sequence ID" value="NZ_JBEZNA010000098.1"/>
</dbReference>
<evidence type="ECO:0000313" key="4">
    <source>
        <dbReference type="Proteomes" id="UP001551584"/>
    </source>
</evidence>
<feature type="transmembrane region" description="Helical" evidence="2">
    <location>
        <begin position="32"/>
        <end position="52"/>
    </location>
</feature>
<evidence type="ECO:0000256" key="2">
    <source>
        <dbReference type="SAM" id="Phobius"/>
    </source>
</evidence>
<keyword evidence="4" id="KW-1185">Reference proteome</keyword>
<accession>A0ABV3EXW4</accession>
<feature type="transmembrane region" description="Helical" evidence="2">
    <location>
        <begin position="64"/>
        <end position="87"/>
    </location>
</feature>
<proteinExistence type="predicted"/>
<name>A0ABV3EXW4_9ACTN</name>
<feature type="transmembrane region" description="Helical" evidence="2">
    <location>
        <begin position="7"/>
        <end position="26"/>
    </location>
</feature>
<reference evidence="3 4" key="1">
    <citation type="submission" date="2024-06" db="EMBL/GenBank/DDBJ databases">
        <title>The Natural Products Discovery Center: Release of the First 8490 Sequenced Strains for Exploring Actinobacteria Biosynthetic Diversity.</title>
        <authorList>
            <person name="Kalkreuter E."/>
            <person name="Kautsar S.A."/>
            <person name="Yang D."/>
            <person name="Bader C.D."/>
            <person name="Teijaro C.N."/>
            <person name="Fluegel L."/>
            <person name="Davis C.M."/>
            <person name="Simpson J.R."/>
            <person name="Lauterbach L."/>
            <person name="Steele A.D."/>
            <person name="Gui C."/>
            <person name="Meng S."/>
            <person name="Li G."/>
            <person name="Viehrig K."/>
            <person name="Ye F."/>
            <person name="Su P."/>
            <person name="Kiefer A.F."/>
            <person name="Nichols A."/>
            <person name="Cepeda A.J."/>
            <person name="Yan W."/>
            <person name="Fan B."/>
            <person name="Jiang Y."/>
            <person name="Adhikari A."/>
            <person name="Zheng C.-J."/>
            <person name="Schuster L."/>
            <person name="Cowan T.M."/>
            <person name="Smanski M.J."/>
            <person name="Chevrette M.G."/>
            <person name="De Carvalho L.P.S."/>
            <person name="Shen B."/>
        </authorList>
    </citation>
    <scope>NUCLEOTIDE SEQUENCE [LARGE SCALE GENOMIC DNA]</scope>
    <source>
        <strain evidence="3 4">NPDC048117</strain>
    </source>
</reference>
<evidence type="ECO:0000313" key="3">
    <source>
        <dbReference type="EMBL" id="MEU9581059.1"/>
    </source>
</evidence>
<sequence length="329" mass="35047">MKRQLPAALMSAVSMALTLAVILLWLGDVMPWPVALVVGLGLDGGWLATLAYERRLARQGDRSTPVTVVGWGFGLVATGVLVAHAVTGPPEDMAGWLAVSWLPLAAKCLWLVHGLWEQTELTPRAVERIGVIRQTARDDAAVQRAMLAAQAGAEVTRLQAVSAAGASVAEVQQKAAKTLSGAWSKLEENDDQEQQQVALQRLGTGSWALPVRGPWQPVDAPPHGALPLLDDAEPVMPELEGGPAQWSWKPSDSGDGTDGAQQLSSRAKAARIRSAYQALGDGAAPGAVAERLAAEGDPIDIAYIRNVLSRTRAAEQRRPQVQARIEEER</sequence>
<gene>
    <name evidence="3" type="ORF">AB0D95_27960</name>
</gene>
<keyword evidence="2" id="KW-1133">Transmembrane helix</keyword>